<dbReference type="SMART" id="SM00317">
    <property type="entry name" value="SET"/>
    <property type="match status" value="1"/>
</dbReference>
<dbReference type="InterPro" id="IPR051516">
    <property type="entry name" value="SETDB_methyltransferase"/>
</dbReference>
<evidence type="ECO:0000313" key="13">
    <source>
        <dbReference type="Proteomes" id="UP000007879"/>
    </source>
</evidence>
<reference evidence="12" key="2">
    <citation type="submission" date="2024-06" db="UniProtKB">
        <authorList>
            <consortium name="EnsemblMetazoa"/>
        </authorList>
    </citation>
    <scope>IDENTIFICATION</scope>
</reference>
<sequence>MTSVSPSPLKTLCQNVFSFFVEDISNGKETLQIPCLNWVDTRSVPPFNYVKDCCLDSGVSMETDNGFMIRCGCSDQCSLSHCSCRQLTEDEGQGLTRPNKSNITDGYDNSNRLMSKLVSGLYECNKYCQCSSSCGNRVIQNGIKHKLMVFKTKDIGWGVLTLEDIPQGSFVCSYVGLIMNDEIANRTGLDFGDNYLAELDYIVLEYAKECDGGISGTSSSEGSLVLSSSSNSDSDTSNQISTTGSNMSCSPLLNEDNDLIDEDGHYLVSLSSNTPQSGLSSYSIPLTRSFFNESHSYVIDASSYGNVARFINHSCSPNLFVQNVFVDSHDIRFPSVAFFAQSLIPAYSQLFWDYNYIIGSVEGKAVKCMCGSSNCRGRLI</sequence>
<dbReference type="SMART" id="SM00468">
    <property type="entry name" value="PreSET"/>
    <property type="match status" value="1"/>
</dbReference>
<dbReference type="PROSITE" id="PS50280">
    <property type="entry name" value="SET"/>
    <property type="match status" value="1"/>
</dbReference>
<dbReference type="Pfam" id="PF00856">
    <property type="entry name" value="SET"/>
    <property type="match status" value="1"/>
</dbReference>
<evidence type="ECO:0000256" key="2">
    <source>
        <dbReference type="ARBA" id="ARBA00004286"/>
    </source>
</evidence>
<keyword evidence="4" id="KW-0489">Methyltransferase</keyword>
<dbReference type="GO" id="GO:0008270">
    <property type="term" value="F:zinc ion binding"/>
    <property type="evidence" value="ECO:0007669"/>
    <property type="project" value="InterPro"/>
</dbReference>
<dbReference type="EnsemblMetazoa" id="XM_019997441.1">
    <property type="protein sequence ID" value="XP_019853000.1"/>
    <property type="gene ID" value="LOC109582610"/>
</dbReference>
<dbReference type="Gene3D" id="2.170.270.10">
    <property type="entry name" value="SET domain"/>
    <property type="match status" value="1"/>
</dbReference>
<dbReference type="InterPro" id="IPR046341">
    <property type="entry name" value="SET_dom_sf"/>
</dbReference>
<evidence type="ECO:0000256" key="8">
    <source>
        <dbReference type="SAM" id="MobiDB-lite"/>
    </source>
</evidence>
<dbReference type="SUPFAM" id="SSF82199">
    <property type="entry name" value="SET domain"/>
    <property type="match status" value="1"/>
</dbReference>
<evidence type="ECO:0000259" key="10">
    <source>
        <dbReference type="PROSITE" id="PS50867"/>
    </source>
</evidence>
<keyword evidence="7" id="KW-0539">Nucleus</keyword>
<feature type="region of interest" description="Disordered" evidence="8">
    <location>
        <begin position="225"/>
        <end position="251"/>
    </location>
</feature>
<reference evidence="13" key="1">
    <citation type="journal article" date="2010" name="Nature">
        <title>The Amphimedon queenslandica genome and the evolution of animal complexity.</title>
        <authorList>
            <person name="Srivastava M."/>
            <person name="Simakov O."/>
            <person name="Chapman J."/>
            <person name="Fahey B."/>
            <person name="Gauthier M.E."/>
            <person name="Mitros T."/>
            <person name="Richards G.S."/>
            <person name="Conaco C."/>
            <person name="Dacre M."/>
            <person name="Hellsten U."/>
            <person name="Larroux C."/>
            <person name="Putnam N.H."/>
            <person name="Stanke M."/>
            <person name="Adamska M."/>
            <person name="Darling A."/>
            <person name="Degnan S.M."/>
            <person name="Oakley T.H."/>
            <person name="Plachetzki D.C."/>
            <person name="Zhai Y."/>
            <person name="Adamski M."/>
            <person name="Calcino A."/>
            <person name="Cummins S.F."/>
            <person name="Goodstein D.M."/>
            <person name="Harris C."/>
            <person name="Jackson D.J."/>
            <person name="Leys S.P."/>
            <person name="Shu S."/>
            <person name="Woodcroft B.J."/>
            <person name="Vervoort M."/>
            <person name="Kosik K.S."/>
            <person name="Manning G."/>
            <person name="Degnan B.M."/>
            <person name="Rokhsar D.S."/>
        </authorList>
    </citation>
    <scope>NUCLEOTIDE SEQUENCE [LARGE SCALE GENOMIC DNA]</scope>
</reference>
<dbReference type="PANTHER" id="PTHR46024:SF1">
    <property type="entry name" value="HISTONE-LYSINE N-METHYLTRANSFERASE EGGLESS"/>
    <property type="match status" value="1"/>
</dbReference>
<evidence type="ECO:0000256" key="5">
    <source>
        <dbReference type="ARBA" id="ARBA00022679"/>
    </source>
</evidence>
<dbReference type="CDD" id="cd10517">
    <property type="entry name" value="SET_SETDB1"/>
    <property type="match status" value="1"/>
</dbReference>
<dbReference type="GO" id="GO:0046974">
    <property type="term" value="F:histone H3K9 methyltransferase activity"/>
    <property type="evidence" value="ECO:0007669"/>
    <property type="project" value="TreeGrafter"/>
</dbReference>
<comment type="subcellular location">
    <subcellularLocation>
        <location evidence="2">Chromosome</location>
    </subcellularLocation>
    <subcellularLocation>
        <location evidence="1">Nucleus</location>
    </subcellularLocation>
</comment>
<proteinExistence type="predicted"/>
<evidence type="ECO:0000256" key="4">
    <source>
        <dbReference type="ARBA" id="ARBA00022603"/>
    </source>
</evidence>
<feature type="domain" description="Pre-SET" evidence="10">
    <location>
        <begin position="69"/>
        <end position="142"/>
    </location>
</feature>
<dbReference type="InterPro" id="IPR003616">
    <property type="entry name" value="Post-SET_dom"/>
</dbReference>
<keyword evidence="13" id="KW-1185">Reference proteome</keyword>
<dbReference type="GO" id="GO:0070828">
    <property type="term" value="P:heterochromatin organization"/>
    <property type="evidence" value="ECO:0007669"/>
    <property type="project" value="TreeGrafter"/>
</dbReference>
<dbReference type="PROSITE" id="PS50867">
    <property type="entry name" value="PRE_SET"/>
    <property type="match status" value="1"/>
</dbReference>
<evidence type="ECO:0008006" key="14">
    <source>
        <dbReference type="Google" id="ProtNLM"/>
    </source>
</evidence>
<dbReference type="InterPro" id="IPR001214">
    <property type="entry name" value="SET_dom"/>
</dbReference>
<evidence type="ECO:0000256" key="3">
    <source>
        <dbReference type="ARBA" id="ARBA00022454"/>
    </source>
</evidence>
<evidence type="ECO:0000313" key="12">
    <source>
        <dbReference type="EnsemblMetazoa" id="XP_019853000.1"/>
    </source>
</evidence>
<gene>
    <name evidence="12" type="primary">109582610</name>
</gene>
<dbReference type="AlphaFoldDB" id="A0AAN0J7J5"/>
<dbReference type="GO" id="GO:0005694">
    <property type="term" value="C:chromosome"/>
    <property type="evidence" value="ECO:0007669"/>
    <property type="project" value="UniProtKB-SubCell"/>
</dbReference>
<dbReference type="GO" id="GO:0005634">
    <property type="term" value="C:nucleus"/>
    <property type="evidence" value="ECO:0007669"/>
    <property type="project" value="UniProtKB-SubCell"/>
</dbReference>
<evidence type="ECO:0000259" key="11">
    <source>
        <dbReference type="PROSITE" id="PS50868"/>
    </source>
</evidence>
<dbReference type="PANTHER" id="PTHR46024">
    <property type="entry name" value="HISTONE-LYSINE N-METHYLTRANSFERASE EGGLESS"/>
    <property type="match status" value="1"/>
</dbReference>
<organism evidence="12 13">
    <name type="scientific">Amphimedon queenslandica</name>
    <name type="common">Sponge</name>
    <dbReference type="NCBI Taxonomy" id="400682"/>
    <lineage>
        <taxon>Eukaryota</taxon>
        <taxon>Metazoa</taxon>
        <taxon>Porifera</taxon>
        <taxon>Demospongiae</taxon>
        <taxon>Heteroscleromorpha</taxon>
        <taxon>Haplosclerida</taxon>
        <taxon>Niphatidae</taxon>
        <taxon>Amphimedon</taxon>
    </lineage>
</organism>
<name>A0AAN0J7J5_AMPQE</name>
<feature type="domain" description="SET" evidence="9">
    <location>
        <begin position="145"/>
        <end position="355"/>
    </location>
</feature>
<evidence type="ECO:0000256" key="1">
    <source>
        <dbReference type="ARBA" id="ARBA00004123"/>
    </source>
</evidence>
<dbReference type="InterPro" id="IPR007728">
    <property type="entry name" value="Pre-SET_dom"/>
</dbReference>
<keyword evidence="6" id="KW-0949">S-adenosyl-L-methionine</keyword>
<evidence type="ECO:0000259" key="9">
    <source>
        <dbReference type="PROSITE" id="PS50280"/>
    </source>
</evidence>
<evidence type="ECO:0000256" key="7">
    <source>
        <dbReference type="ARBA" id="ARBA00023242"/>
    </source>
</evidence>
<feature type="compositionally biased region" description="Low complexity" evidence="8">
    <location>
        <begin position="225"/>
        <end position="243"/>
    </location>
</feature>
<evidence type="ECO:0000256" key="6">
    <source>
        <dbReference type="ARBA" id="ARBA00022691"/>
    </source>
</evidence>
<dbReference type="GO" id="GO:0010629">
    <property type="term" value="P:negative regulation of gene expression"/>
    <property type="evidence" value="ECO:0007669"/>
    <property type="project" value="TreeGrafter"/>
</dbReference>
<accession>A0AAN0J7J5</accession>
<dbReference type="GO" id="GO:0032259">
    <property type="term" value="P:methylation"/>
    <property type="evidence" value="ECO:0007669"/>
    <property type="project" value="UniProtKB-KW"/>
</dbReference>
<keyword evidence="5" id="KW-0808">Transferase</keyword>
<protein>
    <recommendedName>
        <fullName evidence="14">SET domain-containing protein</fullName>
    </recommendedName>
</protein>
<feature type="domain" description="Post-SET" evidence="11">
    <location>
        <begin position="364"/>
        <end position="380"/>
    </location>
</feature>
<dbReference type="PROSITE" id="PS50868">
    <property type="entry name" value="POST_SET"/>
    <property type="match status" value="1"/>
</dbReference>
<dbReference type="Pfam" id="PF05033">
    <property type="entry name" value="Pre-SET"/>
    <property type="match status" value="1"/>
</dbReference>
<dbReference type="Proteomes" id="UP000007879">
    <property type="component" value="Unassembled WGS sequence"/>
</dbReference>
<keyword evidence="3" id="KW-0158">Chromosome</keyword>